<dbReference type="EMBL" id="JAPFFK010000018">
    <property type="protein sequence ID" value="KAJ6692736.1"/>
    <property type="molecule type" value="Genomic_DNA"/>
</dbReference>
<evidence type="ECO:0000313" key="1">
    <source>
        <dbReference type="EMBL" id="KAJ6692736.1"/>
    </source>
</evidence>
<keyword evidence="2" id="KW-1185">Reference proteome</keyword>
<proteinExistence type="predicted"/>
<name>A0A9Q0PRB8_SALPP</name>
<organism evidence="1 2">
    <name type="scientific">Salix purpurea</name>
    <name type="common">Purple osier willow</name>
    <dbReference type="NCBI Taxonomy" id="77065"/>
    <lineage>
        <taxon>Eukaryota</taxon>
        <taxon>Viridiplantae</taxon>
        <taxon>Streptophyta</taxon>
        <taxon>Embryophyta</taxon>
        <taxon>Tracheophyta</taxon>
        <taxon>Spermatophyta</taxon>
        <taxon>Magnoliopsida</taxon>
        <taxon>eudicotyledons</taxon>
        <taxon>Gunneridae</taxon>
        <taxon>Pentapetalae</taxon>
        <taxon>rosids</taxon>
        <taxon>fabids</taxon>
        <taxon>Malpighiales</taxon>
        <taxon>Salicaceae</taxon>
        <taxon>Saliceae</taxon>
        <taxon>Salix</taxon>
    </lineage>
</organism>
<evidence type="ECO:0000313" key="2">
    <source>
        <dbReference type="Proteomes" id="UP001151532"/>
    </source>
</evidence>
<dbReference type="AlphaFoldDB" id="A0A9Q0PRB8"/>
<reference evidence="1" key="2">
    <citation type="journal article" date="2023" name="Int. J. Mol. Sci.">
        <title>De Novo Assembly and Annotation of 11 Diverse Shrub Willow (Salix) Genomes Reveals Novel Gene Organization in Sex-Linked Regions.</title>
        <authorList>
            <person name="Hyden B."/>
            <person name="Feng K."/>
            <person name="Yates T.B."/>
            <person name="Jawdy S."/>
            <person name="Cereghino C."/>
            <person name="Smart L.B."/>
            <person name="Muchero W."/>
        </authorList>
    </citation>
    <scope>NUCLEOTIDE SEQUENCE</scope>
    <source>
        <tissue evidence="1">Shoot tip</tissue>
    </source>
</reference>
<comment type="caution">
    <text evidence="1">The sequence shown here is derived from an EMBL/GenBank/DDBJ whole genome shotgun (WGS) entry which is preliminary data.</text>
</comment>
<protein>
    <submittedName>
        <fullName evidence="1">Uncharacterized protein</fullName>
    </submittedName>
</protein>
<dbReference type="Proteomes" id="UP001151532">
    <property type="component" value="Chromosome 9"/>
</dbReference>
<reference evidence="1" key="1">
    <citation type="submission" date="2022-11" db="EMBL/GenBank/DDBJ databases">
        <authorList>
            <person name="Hyden B.L."/>
            <person name="Feng K."/>
            <person name="Yates T."/>
            <person name="Jawdy S."/>
            <person name="Smart L.B."/>
            <person name="Muchero W."/>
        </authorList>
    </citation>
    <scope>NUCLEOTIDE SEQUENCE</scope>
    <source>
        <tissue evidence="1">Shoot tip</tissue>
    </source>
</reference>
<sequence>MQNWFISFPTETTVNALLCLRDTSNVSICCFSLGYPHLILLFLNITQFSTQIPYYVYVTLQMQNPKRCQKDNIYFDSSLFIKERLSQLSYDKDSPACLQTSLD</sequence>
<gene>
    <name evidence="1" type="ORF">OIU79_014475</name>
</gene>
<accession>A0A9Q0PRB8</accession>